<accession>A0A392VK03</accession>
<evidence type="ECO:0000313" key="1">
    <source>
        <dbReference type="EMBL" id="MCI87793.1"/>
    </source>
</evidence>
<dbReference type="EMBL" id="LXQA011175660">
    <property type="protein sequence ID" value="MCI87793.1"/>
    <property type="molecule type" value="Genomic_DNA"/>
</dbReference>
<dbReference type="AlphaFoldDB" id="A0A392VK03"/>
<comment type="caution">
    <text evidence="1">The sequence shown here is derived from an EMBL/GenBank/DDBJ whole genome shotgun (WGS) entry which is preliminary data.</text>
</comment>
<protein>
    <submittedName>
        <fullName evidence="1">Uncharacterized protein</fullName>
    </submittedName>
</protein>
<sequence>PGWRAAQVSQVVEENSLEVACRAVGDGAARPYKIQS</sequence>
<organism evidence="1 2">
    <name type="scientific">Trifolium medium</name>
    <dbReference type="NCBI Taxonomy" id="97028"/>
    <lineage>
        <taxon>Eukaryota</taxon>
        <taxon>Viridiplantae</taxon>
        <taxon>Streptophyta</taxon>
        <taxon>Embryophyta</taxon>
        <taxon>Tracheophyta</taxon>
        <taxon>Spermatophyta</taxon>
        <taxon>Magnoliopsida</taxon>
        <taxon>eudicotyledons</taxon>
        <taxon>Gunneridae</taxon>
        <taxon>Pentapetalae</taxon>
        <taxon>rosids</taxon>
        <taxon>fabids</taxon>
        <taxon>Fabales</taxon>
        <taxon>Fabaceae</taxon>
        <taxon>Papilionoideae</taxon>
        <taxon>50 kb inversion clade</taxon>
        <taxon>NPAAA clade</taxon>
        <taxon>Hologalegina</taxon>
        <taxon>IRL clade</taxon>
        <taxon>Trifolieae</taxon>
        <taxon>Trifolium</taxon>
    </lineage>
</organism>
<name>A0A392VK03_9FABA</name>
<dbReference type="Proteomes" id="UP000265520">
    <property type="component" value="Unassembled WGS sequence"/>
</dbReference>
<reference evidence="1 2" key="1">
    <citation type="journal article" date="2018" name="Front. Plant Sci.">
        <title>Red Clover (Trifolium pratense) and Zigzag Clover (T. medium) - A Picture of Genomic Similarities and Differences.</title>
        <authorList>
            <person name="Dluhosova J."/>
            <person name="Istvanek J."/>
            <person name="Nedelnik J."/>
            <person name="Repkova J."/>
        </authorList>
    </citation>
    <scope>NUCLEOTIDE SEQUENCE [LARGE SCALE GENOMIC DNA]</scope>
    <source>
        <strain evidence="2">cv. 10/8</strain>
        <tissue evidence="1">Leaf</tissue>
    </source>
</reference>
<keyword evidence="2" id="KW-1185">Reference proteome</keyword>
<feature type="non-terminal residue" evidence="1">
    <location>
        <position position="1"/>
    </location>
</feature>
<proteinExistence type="predicted"/>
<evidence type="ECO:0000313" key="2">
    <source>
        <dbReference type="Proteomes" id="UP000265520"/>
    </source>
</evidence>